<gene>
    <name evidence="2" type="ORF">K7C98_39100</name>
</gene>
<comment type="caution">
    <text evidence="2">The sequence shown here is derived from an EMBL/GenBank/DDBJ whole genome shotgun (WGS) entry which is preliminary data.</text>
</comment>
<evidence type="ECO:0000256" key="1">
    <source>
        <dbReference type="SAM" id="Phobius"/>
    </source>
</evidence>
<evidence type="ECO:0000313" key="2">
    <source>
        <dbReference type="EMBL" id="MBZ5715279.1"/>
    </source>
</evidence>
<keyword evidence="1" id="KW-1133">Transmembrane helix</keyword>
<dbReference type="Proteomes" id="UP001139031">
    <property type="component" value="Unassembled WGS sequence"/>
</dbReference>
<feature type="transmembrane region" description="Helical" evidence="1">
    <location>
        <begin position="6"/>
        <end position="28"/>
    </location>
</feature>
<evidence type="ECO:0000313" key="3">
    <source>
        <dbReference type="Proteomes" id="UP001139031"/>
    </source>
</evidence>
<name>A0ABS7U4B5_9BACT</name>
<protein>
    <submittedName>
        <fullName evidence="2">Uncharacterized protein</fullName>
    </submittedName>
</protein>
<keyword evidence="1" id="KW-0812">Transmembrane</keyword>
<dbReference type="EMBL" id="JAIRAU010000056">
    <property type="protein sequence ID" value="MBZ5715279.1"/>
    <property type="molecule type" value="Genomic_DNA"/>
</dbReference>
<organism evidence="2 3">
    <name type="scientific">Nannocystis pusilla</name>
    <dbReference type="NCBI Taxonomy" id="889268"/>
    <lineage>
        <taxon>Bacteria</taxon>
        <taxon>Pseudomonadati</taxon>
        <taxon>Myxococcota</taxon>
        <taxon>Polyangia</taxon>
        <taxon>Nannocystales</taxon>
        <taxon>Nannocystaceae</taxon>
        <taxon>Nannocystis</taxon>
    </lineage>
</organism>
<dbReference type="RefSeq" id="WP_224197020.1">
    <property type="nucleotide sequence ID" value="NZ_JAIRAU010000056.1"/>
</dbReference>
<keyword evidence="3" id="KW-1185">Reference proteome</keyword>
<sequence length="46" mass="4816">MDCLAAYEVIAGASLGIFIAGGALVLAYRFLDPTPPSEAEEDDDLD</sequence>
<accession>A0ABS7U4B5</accession>
<reference evidence="2" key="1">
    <citation type="submission" date="2021-08" db="EMBL/GenBank/DDBJ databases">
        <authorList>
            <person name="Stevens D.C."/>
        </authorList>
    </citation>
    <scope>NUCLEOTIDE SEQUENCE</scope>
    <source>
        <strain evidence="2">DSM 53165</strain>
    </source>
</reference>
<proteinExistence type="predicted"/>
<keyword evidence="1" id="KW-0472">Membrane</keyword>